<evidence type="ECO:0008006" key="2">
    <source>
        <dbReference type="Google" id="ProtNLM"/>
    </source>
</evidence>
<organism evidence="1">
    <name type="scientific">uncultured bacterium lac193</name>
    <dbReference type="NCBI Taxonomy" id="1447243"/>
    <lineage>
        <taxon>Bacteria</taxon>
        <taxon>environmental samples</taxon>
    </lineage>
</organism>
<evidence type="ECO:0000313" key="1">
    <source>
        <dbReference type="EMBL" id="AHN98013.1"/>
    </source>
</evidence>
<protein>
    <recommendedName>
        <fullName evidence="2">GGDEF domain-containing protein</fullName>
    </recommendedName>
</protein>
<reference evidence="1" key="1">
    <citation type="submission" date="2013-10" db="EMBL/GenBank/DDBJ databases">
        <title>Functional metagenomics reveals novel beta-galactosidases not predictable from gene sequences.</title>
        <authorList>
            <person name="Cheng J."/>
            <person name="Engel K."/>
            <person name="Romantsov T."/>
            <person name="Neufeld J.D."/>
            <person name="Rose D.R."/>
            <person name="Charles T.C."/>
        </authorList>
    </citation>
    <scope>NUCLEOTIDE SEQUENCE</scope>
</reference>
<accession>X2LCI0</accession>
<dbReference type="Gene3D" id="3.30.70.270">
    <property type="match status" value="1"/>
</dbReference>
<sequence length="546" mass="59335">MLSSSLSQLLERARTRFGLEVEVLDATLQHVYPDSTTALGRMIEASPVVRQSLLDALADGRPEQLDDSGVQYQVFPLRRAARVRQATALVAVRRTDRGVESVDDAKAWPELARAIVEADFAAADALTDERQNSRRLLATLRFLRHLVETDTEAELGHAIVQAAAVWFDVDARIFQRDLAGDFVLYTTLPGVHAEEAAKRLSSHWFAGSAEAVRLGPIPEWGQAAGGSEVVLVPLSVSGNPDWVLALIGTFPADAESLFAVLGRIVGSQLETIRARRRDRTRERFQALVEQGGAVPELLAVRLVREMADLTGAAYASLVLNHRGQERRLVSVGTSGDVPAGPGGVPSGWRFAPTQFVCTLPLGEGIFATLDLRPAPRETFAQDAELVTRVVTRVLQGWLVGAEPSLCDVTREPVRPVVSEFLRRIEEELERAKRFDLRLSLVLIDIPRPVSGAQDATSLMQDALRHELRGSDVLGTMNGDRVAALLTHTDGSGSHKVVGRVRRRLGEAASRLNLAGVKVGQAAFSPECRTAEALVLQAARDAQPVSQ</sequence>
<dbReference type="SUPFAM" id="SSF55073">
    <property type="entry name" value="Nucleotide cyclase"/>
    <property type="match status" value="1"/>
</dbReference>
<dbReference type="InterPro" id="IPR043128">
    <property type="entry name" value="Rev_trsase/Diguanyl_cyclase"/>
</dbReference>
<proteinExistence type="predicted"/>
<dbReference type="AlphaFoldDB" id="X2LCI0"/>
<dbReference type="EMBL" id="KF796608">
    <property type="protein sequence ID" value="AHN98013.1"/>
    <property type="molecule type" value="Genomic_DNA"/>
</dbReference>
<name>X2LCI0_9BACT</name>
<dbReference type="InterPro" id="IPR029787">
    <property type="entry name" value="Nucleotide_cyclase"/>
</dbReference>